<organism evidence="3 4">
    <name type="scientific">Pseudoloma neurophilia</name>
    <dbReference type="NCBI Taxonomy" id="146866"/>
    <lineage>
        <taxon>Eukaryota</taxon>
        <taxon>Fungi</taxon>
        <taxon>Fungi incertae sedis</taxon>
        <taxon>Microsporidia</taxon>
        <taxon>Pseudoloma</taxon>
    </lineage>
</organism>
<evidence type="ECO:0000313" key="4">
    <source>
        <dbReference type="Proteomes" id="UP000051530"/>
    </source>
</evidence>
<proteinExistence type="predicted"/>
<keyword evidence="2" id="KW-0472">Membrane</keyword>
<keyword evidence="4" id="KW-1185">Reference proteome</keyword>
<dbReference type="VEuPathDB" id="MicrosporidiaDB:M153_6500022864"/>
<name>A0A0R0M0K5_9MICR</name>
<evidence type="ECO:0000256" key="1">
    <source>
        <dbReference type="SAM" id="MobiDB-lite"/>
    </source>
</evidence>
<dbReference type="AlphaFoldDB" id="A0A0R0M0K5"/>
<keyword evidence="2" id="KW-0812">Transmembrane</keyword>
<gene>
    <name evidence="3" type="ORF">M153_6500022864</name>
</gene>
<reference evidence="3 4" key="1">
    <citation type="submission" date="2015-07" db="EMBL/GenBank/DDBJ databases">
        <title>The genome of Pseudoloma neurophilia, a relevant intracellular parasite of the zebrafish.</title>
        <authorList>
            <person name="Ndikumana S."/>
            <person name="Pelin A."/>
            <person name="Sanders J."/>
            <person name="Corradi N."/>
        </authorList>
    </citation>
    <scope>NUCLEOTIDE SEQUENCE [LARGE SCALE GENOMIC DNA]</scope>
    <source>
        <strain evidence="3 4">MK1</strain>
    </source>
</reference>
<evidence type="ECO:0000256" key="2">
    <source>
        <dbReference type="SAM" id="Phobius"/>
    </source>
</evidence>
<keyword evidence="2" id="KW-1133">Transmembrane helix</keyword>
<feature type="region of interest" description="Disordered" evidence="1">
    <location>
        <begin position="40"/>
        <end position="74"/>
    </location>
</feature>
<accession>A0A0R0M0K5</accession>
<protein>
    <submittedName>
        <fullName evidence="3">Uncharacterized protein</fullName>
    </submittedName>
</protein>
<feature type="transmembrane region" description="Helical" evidence="2">
    <location>
        <begin position="13"/>
        <end position="33"/>
    </location>
</feature>
<sequence length="74" mass="8840">MFEEFFKDFFTSLHGWITIIFIIIILTLLVGLVKQLIPEDDKNGRQGDVIIVNQQTGERERRHHRDRDDRSERS</sequence>
<dbReference type="EMBL" id="LGUB01000010">
    <property type="protein sequence ID" value="KRH95020.1"/>
    <property type="molecule type" value="Genomic_DNA"/>
</dbReference>
<comment type="caution">
    <text evidence="3">The sequence shown here is derived from an EMBL/GenBank/DDBJ whole genome shotgun (WGS) entry which is preliminary data.</text>
</comment>
<evidence type="ECO:0000313" key="3">
    <source>
        <dbReference type="EMBL" id="KRH95020.1"/>
    </source>
</evidence>
<dbReference type="Proteomes" id="UP000051530">
    <property type="component" value="Unassembled WGS sequence"/>
</dbReference>